<gene>
    <name evidence="1" type="ORF">TRAPUB_5504</name>
</gene>
<protein>
    <submittedName>
        <fullName evidence="1">Uncharacterized protein</fullName>
    </submittedName>
</protein>
<proteinExistence type="predicted"/>
<accession>A0A1M2W773</accession>
<comment type="caution">
    <text evidence="1">The sequence shown here is derived from an EMBL/GenBank/DDBJ whole genome shotgun (WGS) entry which is preliminary data.</text>
</comment>
<dbReference type="AlphaFoldDB" id="A0A1M2W773"/>
<evidence type="ECO:0000313" key="2">
    <source>
        <dbReference type="Proteomes" id="UP000184267"/>
    </source>
</evidence>
<sequence>MGGPIRPRSDKGSSHVRIFFVVSNHKLYLQLVPLSLSRDTALDFERSHDRLGYFFSHHPRFSVWEGQEMEVDGVANPERIQGGILVPHPAQFSF</sequence>
<evidence type="ECO:0000313" key="1">
    <source>
        <dbReference type="EMBL" id="OJT15676.1"/>
    </source>
</evidence>
<dbReference type="EMBL" id="MNAD01000145">
    <property type="protein sequence ID" value="OJT15676.1"/>
    <property type="molecule type" value="Genomic_DNA"/>
</dbReference>
<name>A0A1M2W773_TRAPU</name>
<dbReference type="Proteomes" id="UP000184267">
    <property type="component" value="Unassembled WGS sequence"/>
</dbReference>
<organism evidence="1 2">
    <name type="scientific">Trametes pubescens</name>
    <name type="common">White-rot fungus</name>
    <dbReference type="NCBI Taxonomy" id="154538"/>
    <lineage>
        <taxon>Eukaryota</taxon>
        <taxon>Fungi</taxon>
        <taxon>Dikarya</taxon>
        <taxon>Basidiomycota</taxon>
        <taxon>Agaricomycotina</taxon>
        <taxon>Agaricomycetes</taxon>
        <taxon>Polyporales</taxon>
        <taxon>Polyporaceae</taxon>
        <taxon>Trametes</taxon>
    </lineage>
</organism>
<keyword evidence="2" id="KW-1185">Reference proteome</keyword>
<reference evidence="1 2" key="1">
    <citation type="submission" date="2016-10" db="EMBL/GenBank/DDBJ databases">
        <title>Genome sequence of the basidiomycete white-rot fungus Trametes pubescens.</title>
        <authorList>
            <person name="Makela M.R."/>
            <person name="Granchi Z."/>
            <person name="Peng M."/>
            <person name="De Vries R.P."/>
            <person name="Grigoriev I."/>
            <person name="Riley R."/>
            <person name="Hilden K."/>
        </authorList>
    </citation>
    <scope>NUCLEOTIDE SEQUENCE [LARGE SCALE GENOMIC DNA]</scope>
    <source>
        <strain evidence="1 2">FBCC735</strain>
    </source>
</reference>